<evidence type="ECO:0000256" key="1">
    <source>
        <dbReference type="SAM" id="MobiDB-lite"/>
    </source>
</evidence>
<protein>
    <submittedName>
        <fullName evidence="3">Cytochrome c oxidase subunit 2A</fullName>
    </submittedName>
</protein>
<keyword evidence="2" id="KW-0472">Membrane</keyword>
<name>A0ABW3D8I7_9BACL</name>
<dbReference type="EMBL" id="JBHTIU010000035">
    <property type="protein sequence ID" value="MFD0869768.1"/>
    <property type="molecule type" value="Genomic_DNA"/>
</dbReference>
<comment type="caution">
    <text evidence="3">The sequence shown here is derived from an EMBL/GenBank/DDBJ whole genome shotgun (WGS) entry which is preliminary data.</text>
</comment>
<reference evidence="4" key="1">
    <citation type="journal article" date="2019" name="Int. J. Syst. Evol. Microbiol.">
        <title>The Global Catalogue of Microorganisms (GCM) 10K type strain sequencing project: providing services to taxonomists for standard genome sequencing and annotation.</title>
        <authorList>
            <consortium name="The Broad Institute Genomics Platform"/>
            <consortium name="The Broad Institute Genome Sequencing Center for Infectious Disease"/>
            <person name="Wu L."/>
            <person name="Ma J."/>
        </authorList>
    </citation>
    <scope>NUCLEOTIDE SEQUENCE [LARGE SCALE GENOMIC DNA]</scope>
    <source>
        <strain evidence="4">CCUG 57263</strain>
    </source>
</reference>
<dbReference type="RefSeq" id="WP_144939873.1">
    <property type="nucleotide sequence ID" value="NZ_JBHTIU010000035.1"/>
</dbReference>
<keyword evidence="4" id="KW-1185">Reference proteome</keyword>
<keyword evidence="2" id="KW-1133">Transmembrane helix</keyword>
<evidence type="ECO:0000256" key="2">
    <source>
        <dbReference type="SAM" id="Phobius"/>
    </source>
</evidence>
<sequence length="56" mass="6136">MQQPIATQKDSKAKTPPSPVNEEKETLKGTFAAVLMLGGFIALTWLGVFLLYIVRS</sequence>
<evidence type="ECO:0000313" key="4">
    <source>
        <dbReference type="Proteomes" id="UP001597120"/>
    </source>
</evidence>
<keyword evidence="2" id="KW-0812">Transmembrane</keyword>
<dbReference type="Proteomes" id="UP001597120">
    <property type="component" value="Unassembled WGS sequence"/>
</dbReference>
<accession>A0ABW3D8I7</accession>
<gene>
    <name evidence="3" type="ORF">ACFQ03_11445</name>
</gene>
<organism evidence="3 4">
    <name type="scientific">Paenibacillus residui</name>
    <dbReference type="NCBI Taxonomy" id="629724"/>
    <lineage>
        <taxon>Bacteria</taxon>
        <taxon>Bacillati</taxon>
        <taxon>Bacillota</taxon>
        <taxon>Bacilli</taxon>
        <taxon>Bacillales</taxon>
        <taxon>Paenibacillaceae</taxon>
        <taxon>Paenibacillus</taxon>
    </lineage>
</organism>
<feature type="region of interest" description="Disordered" evidence="1">
    <location>
        <begin position="1"/>
        <end position="23"/>
    </location>
</feature>
<evidence type="ECO:0000313" key="3">
    <source>
        <dbReference type="EMBL" id="MFD0869768.1"/>
    </source>
</evidence>
<feature type="transmembrane region" description="Helical" evidence="2">
    <location>
        <begin position="31"/>
        <end position="54"/>
    </location>
</feature>
<proteinExistence type="predicted"/>